<protein>
    <submittedName>
        <fullName evidence="1">Uncharacterized protein</fullName>
    </submittedName>
</protein>
<sequence>MKTSTSQLIISMLKKIQCALTRHARLPVFIKHHSGISMTTASDIDGGASKIDGGASTESNVAFRFHAHAGIGKFDALYNLQLASTTNTRRCLSSKLTG</sequence>
<dbReference type="Proteomes" id="UP001141327">
    <property type="component" value="Unassembled WGS sequence"/>
</dbReference>
<evidence type="ECO:0000313" key="1">
    <source>
        <dbReference type="EMBL" id="KAJ4457597.1"/>
    </source>
</evidence>
<name>A0ABQ8UGT2_9EUKA</name>
<gene>
    <name evidence="1" type="ORF">PAPYR_6835</name>
</gene>
<proteinExistence type="predicted"/>
<reference evidence="1" key="1">
    <citation type="journal article" date="2022" name="bioRxiv">
        <title>Genomics of Preaxostyla Flagellates Illuminates Evolutionary Transitions and the Path Towards Mitochondrial Loss.</title>
        <authorList>
            <person name="Novak L.V.F."/>
            <person name="Treitli S.C."/>
            <person name="Pyrih J."/>
            <person name="Halakuc P."/>
            <person name="Pipaliya S.V."/>
            <person name="Vacek V."/>
            <person name="Brzon O."/>
            <person name="Soukal P."/>
            <person name="Eme L."/>
            <person name="Dacks J.B."/>
            <person name="Karnkowska A."/>
            <person name="Elias M."/>
            <person name="Hampl V."/>
        </authorList>
    </citation>
    <scope>NUCLEOTIDE SEQUENCE</scope>
    <source>
        <strain evidence="1">RCP-MX</strain>
    </source>
</reference>
<organism evidence="1 2">
    <name type="scientific">Paratrimastix pyriformis</name>
    <dbReference type="NCBI Taxonomy" id="342808"/>
    <lineage>
        <taxon>Eukaryota</taxon>
        <taxon>Metamonada</taxon>
        <taxon>Preaxostyla</taxon>
        <taxon>Paratrimastigidae</taxon>
        <taxon>Paratrimastix</taxon>
    </lineage>
</organism>
<accession>A0ABQ8UGT2</accession>
<evidence type="ECO:0000313" key="2">
    <source>
        <dbReference type="Proteomes" id="UP001141327"/>
    </source>
</evidence>
<comment type="caution">
    <text evidence="1">The sequence shown here is derived from an EMBL/GenBank/DDBJ whole genome shotgun (WGS) entry which is preliminary data.</text>
</comment>
<dbReference type="EMBL" id="JAPMOS010000043">
    <property type="protein sequence ID" value="KAJ4457597.1"/>
    <property type="molecule type" value="Genomic_DNA"/>
</dbReference>
<keyword evidence="2" id="KW-1185">Reference proteome</keyword>